<feature type="domain" description="Rhodanese" evidence="5">
    <location>
        <begin position="36"/>
        <end position="157"/>
    </location>
</feature>
<dbReference type="Gene3D" id="3.40.250.10">
    <property type="entry name" value="Rhodanese-like domain"/>
    <property type="match status" value="2"/>
</dbReference>
<evidence type="ECO:0000256" key="1">
    <source>
        <dbReference type="ARBA" id="ARBA00012245"/>
    </source>
</evidence>
<evidence type="ECO:0000313" key="7">
    <source>
        <dbReference type="Proteomes" id="UP000057820"/>
    </source>
</evidence>
<dbReference type="InterPro" id="IPR001763">
    <property type="entry name" value="Rhodanese-like_dom"/>
</dbReference>
<protein>
    <recommendedName>
        <fullName evidence="1">thiosulfate sulfurtransferase</fullName>
        <ecNumber evidence="1">2.8.1.1</ecNumber>
    </recommendedName>
</protein>
<dbReference type="EMBL" id="LN868938">
    <property type="protein sequence ID" value="CRY79220.1"/>
    <property type="molecule type" value="Genomic_DNA"/>
</dbReference>
<feature type="region of interest" description="Disordered" evidence="4">
    <location>
        <begin position="1"/>
        <end position="24"/>
    </location>
</feature>
<dbReference type="GO" id="GO:0004792">
    <property type="term" value="F:thiosulfate-cyanide sulfurtransferase activity"/>
    <property type="evidence" value="ECO:0007669"/>
    <property type="project" value="UniProtKB-EC"/>
</dbReference>
<comment type="catalytic activity">
    <reaction evidence="3">
        <text>thiosulfate + hydrogen cyanide = thiocyanate + sulfite + 2 H(+)</text>
        <dbReference type="Rhea" id="RHEA:16881"/>
        <dbReference type="ChEBI" id="CHEBI:15378"/>
        <dbReference type="ChEBI" id="CHEBI:17359"/>
        <dbReference type="ChEBI" id="CHEBI:18022"/>
        <dbReference type="ChEBI" id="CHEBI:18407"/>
        <dbReference type="ChEBI" id="CHEBI:33542"/>
        <dbReference type="EC" id="2.8.1.1"/>
    </reaction>
</comment>
<evidence type="ECO:0000256" key="4">
    <source>
        <dbReference type="SAM" id="MobiDB-lite"/>
    </source>
</evidence>
<sequence length="297" mass="30324">MSSVSPASPAVADSPPPAQAAPPVVTADELAAALDAGADVVVLEVRRERGDGPAGPVPAPEPLDGHLPGAHAVDFAELIGPKTETSGNSPLPTEEQLTALVRRWGVHDDSTVVVYSPDQPSTASRVWWVLRWAGLADVRYLDGGAHAWVAAGRELSADRPATGGGTARLRLGALPVLDAGTAAGLARAGHLLDARAEQAYLGSADDPATGHIPGAHHLPGTANLRAGRLADTETLRSLYAPFLTGAPVGAYCGGGVAATLDVLALSTLGVTAALYPGSWSQWITDPTRPVARGEERG</sequence>
<feature type="compositionally biased region" description="Low complexity" evidence="4">
    <location>
        <begin position="1"/>
        <end position="13"/>
    </location>
</feature>
<keyword evidence="6" id="KW-0670">Pyruvate</keyword>
<dbReference type="PROSITE" id="PS50206">
    <property type="entry name" value="RHODANESE_3"/>
    <property type="match status" value="2"/>
</dbReference>
<dbReference type="PANTHER" id="PTHR43855">
    <property type="entry name" value="THIOSULFATE SULFURTRANSFERASE"/>
    <property type="match status" value="1"/>
</dbReference>
<dbReference type="InterPro" id="IPR036873">
    <property type="entry name" value="Rhodanese-like_dom_sf"/>
</dbReference>
<dbReference type="CDD" id="cd01448">
    <property type="entry name" value="TST_Repeat_1"/>
    <property type="match status" value="1"/>
</dbReference>
<evidence type="ECO:0000256" key="3">
    <source>
        <dbReference type="ARBA" id="ARBA00047549"/>
    </source>
</evidence>
<feature type="region of interest" description="Disordered" evidence="4">
    <location>
        <begin position="49"/>
        <end position="68"/>
    </location>
</feature>
<keyword evidence="6" id="KW-0808">Transferase</keyword>
<dbReference type="Proteomes" id="UP000057820">
    <property type="component" value="Chromosome 1"/>
</dbReference>
<dbReference type="SUPFAM" id="SSF52821">
    <property type="entry name" value="Rhodanese/Cell cycle control phosphatase"/>
    <property type="match status" value="2"/>
</dbReference>
<proteinExistence type="predicted"/>
<dbReference type="InterPro" id="IPR051126">
    <property type="entry name" value="Thiosulfate_sulfurtransferase"/>
</dbReference>
<dbReference type="RefSeq" id="WP_083717912.1">
    <property type="nucleotide sequence ID" value="NZ_CP031418.1"/>
</dbReference>
<keyword evidence="2" id="KW-0677">Repeat</keyword>
<dbReference type="Pfam" id="PF00581">
    <property type="entry name" value="Rhodanese"/>
    <property type="match status" value="2"/>
</dbReference>
<gene>
    <name evidence="6" type="primary">sseA_3</name>
    <name evidence="6" type="ORF">ERS450000_03388</name>
</gene>
<organism evidence="6 7">
    <name type="scientific">Nocardia farcinica</name>
    <dbReference type="NCBI Taxonomy" id="37329"/>
    <lineage>
        <taxon>Bacteria</taxon>
        <taxon>Bacillati</taxon>
        <taxon>Actinomycetota</taxon>
        <taxon>Actinomycetes</taxon>
        <taxon>Mycobacteriales</taxon>
        <taxon>Nocardiaceae</taxon>
        <taxon>Nocardia</taxon>
    </lineage>
</organism>
<dbReference type="AlphaFoldDB" id="A0A0H5NTV5"/>
<evidence type="ECO:0000313" key="6">
    <source>
        <dbReference type="EMBL" id="CRY79220.1"/>
    </source>
</evidence>
<dbReference type="PANTHER" id="PTHR43855:SF1">
    <property type="entry name" value="THIOSULFATE SULFURTRANSFERASE"/>
    <property type="match status" value="1"/>
</dbReference>
<dbReference type="KEGG" id="nfr:ERS450000_03388"/>
<reference evidence="7" key="1">
    <citation type="submission" date="2015-03" db="EMBL/GenBank/DDBJ databases">
        <authorList>
            <consortium name="Pathogen Informatics"/>
        </authorList>
    </citation>
    <scope>NUCLEOTIDE SEQUENCE [LARGE SCALE GENOMIC DNA]</scope>
    <source>
        <strain evidence="7">NCTC11134</strain>
    </source>
</reference>
<feature type="domain" description="Rhodanese" evidence="5">
    <location>
        <begin position="185"/>
        <end position="291"/>
    </location>
</feature>
<evidence type="ECO:0000256" key="2">
    <source>
        <dbReference type="ARBA" id="ARBA00022737"/>
    </source>
</evidence>
<evidence type="ECO:0000259" key="5">
    <source>
        <dbReference type="PROSITE" id="PS50206"/>
    </source>
</evidence>
<dbReference type="SMART" id="SM00450">
    <property type="entry name" value="RHOD"/>
    <property type="match status" value="2"/>
</dbReference>
<accession>A0A0H5NTV5</accession>
<name>A0A0H5NTV5_NOCFR</name>
<dbReference type="EC" id="2.8.1.1" evidence="1"/>